<keyword evidence="1" id="KW-1133">Transmembrane helix</keyword>
<feature type="transmembrane region" description="Helical" evidence="1">
    <location>
        <begin position="41"/>
        <end position="60"/>
    </location>
</feature>
<protein>
    <submittedName>
        <fullName evidence="2">Uncharacterized protein</fullName>
    </submittedName>
</protein>
<organism evidence="2">
    <name type="scientific">Streptomyces sp. SID12501</name>
    <dbReference type="NCBI Taxonomy" id="2706042"/>
    <lineage>
        <taxon>Bacteria</taxon>
        <taxon>Bacillati</taxon>
        <taxon>Actinomycetota</taxon>
        <taxon>Actinomycetes</taxon>
        <taxon>Kitasatosporales</taxon>
        <taxon>Streptomycetaceae</taxon>
        <taxon>Streptomyces</taxon>
    </lineage>
</organism>
<dbReference type="RefSeq" id="WP_164324015.1">
    <property type="nucleotide sequence ID" value="NZ_JAAGLU010000069.1"/>
</dbReference>
<feature type="transmembrane region" description="Helical" evidence="1">
    <location>
        <begin position="100"/>
        <end position="127"/>
    </location>
</feature>
<accession>A0A6B3C6X1</accession>
<proteinExistence type="predicted"/>
<dbReference type="AlphaFoldDB" id="A0A6B3C6X1"/>
<dbReference type="EMBL" id="JAAGLU010000069">
    <property type="protein sequence ID" value="NEC92399.1"/>
    <property type="molecule type" value="Genomic_DNA"/>
</dbReference>
<reference evidence="2" key="1">
    <citation type="submission" date="2020-01" db="EMBL/GenBank/DDBJ databases">
        <title>Insect and environment-associated Actinomycetes.</title>
        <authorList>
            <person name="Currrie C."/>
            <person name="Chevrette M."/>
            <person name="Carlson C."/>
            <person name="Stubbendieck R."/>
            <person name="Wendt-Pienkowski E."/>
        </authorList>
    </citation>
    <scope>NUCLEOTIDE SEQUENCE</scope>
    <source>
        <strain evidence="2">SID12501</strain>
    </source>
</reference>
<comment type="caution">
    <text evidence="2">The sequence shown here is derived from an EMBL/GenBank/DDBJ whole genome shotgun (WGS) entry which is preliminary data.</text>
</comment>
<evidence type="ECO:0000313" key="2">
    <source>
        <dbReference type="EMBL" id="NEC92399.1"/>
    </source>
</evidence>
<sequence>MVRYVHHQLATIVEAGVAMAFAAPVVFGVRGLPRAESDKVLSLLGILGISTLFGLLAISVRSHWLGGEKRYLESVVPLTDPKATLPAPRESMRRSFDGSFVVFVALSSLVFGLLYDPWAIGWAVVFIPERIVKGVYMSSWERRHGVLVWCGKVEEQPLGKGQFLYSSARNTTPG</sequence>
<gene>
    <name evidence="2" type="ORF">G3I71_43105</name>
</gene>
<keyword evidence="1" id="KW-0812">Transmembrane</keyword>
<name>A0A6B3C6X1_9ACTN</name>
<evidence type="ECO:0000256" key="1">
    <source>
        <dbReference type="SAM" id="Phobius"/>
    </source>
</evidence>
<keyword evidence="1" id="KW-0472">Membrane</keyword>
<feature type="transmembrane region" description="Helical" evidence="1">
    <location>
        <begin position="6"/>
        <end position="29"/>
    </location>
</feature>